<proteinExistence type="inferred from homology"/>
<accession>M5FU94</accession>
<evidence type="ECO:0000256" key="7">
    <source>
        <dbReference type="ARBA" id="ARBA00022737"/>
    </source>
</evidence>
<feature type="domain" description="Prenyltransferase alpha-alpha toroid" evidence="11">
    <location>
        <begin position="43"/>
        <end position="438"/>
    </location>
</feature>
<dbReference type="InterPro" id="IPR008930">
    <property type="entry name" value="Terpenoid_cyclase/PrenylTrfase"/>
</dbReference>
<evidence type="ECO:0000256" key="8">
    <source>
        <dbReference type="ARBA" id="ARBA00022833"/>
    </source>
</evidence>
<evidence type="ECO:0000313" key="12">
    <source>
        <dbReference type="EMBL" id="EJU01281.1"/>
    </source>
</evidence>
<dbReference type="HOGENOM" id="CLU_028946_0_0_1"/>
<evidence type="ECO:0000256" key="2">
    <source>
        <dbReference type="ARBA" id="ARBA00012702"/>
    </source>
</evidence>
<evidence type="ECO:0000256" key="10">
    <source>
        <dbReference type="SAM" id="MobiDB-lite"/>
    </source>
</evidence>
<comment type="function">
    <text evidence="9">Catalyzes the transfer of a farnesyl moiety from farnesyl diphosphate to a cysteine at the fourth position from the C-terminus of several proteins. The beta subunit is responsible for peptide-binding.</text>
</comment>
<dbReference type="RefSeq" id="XP_040628178.1">
    <property type="nucleotide sequence ID" value="XM_040775119.1"/>
</dbReference>
<dbReference type="EC" id="2.5.1.58" evidence="2 9"/>
<dbReference type="GO" id="GO:0008270">
    <property type="term" value="F:zinc ion binding"/>
    <property type="evidence" value="ECO:0007669"/>
    <property type="project" value="UniProtKB-UniRule"/>
</dbReference>
<comment type="similarity">
    <text evidence="1 9">Belongs to the protein prenyltransferase subunit beta family.</text>
</comment>
<dbReference type="PANTHER" id="PTHR11774:SF6">
    <property type="entry name" value="PROTEIN FARNESYLTRANSFERASE SUBUNIT BETA"/>
    <property type="match status" value="1"/>
</dbReference>
<dbReference type="OrthoDB" id="10261146at2759"/>
<protein>
    <recommendedName>
        <fullName evidence="3 9">Protein farnesyltransferase subunit beta</fullName>
        <shortName evidence="9">FTase-beta</shortName>
        <ecNumber evidence="2 9">2.5.1.58</ecNumber>
    </recommendedName>
</protein>
<dbReference type="Gene3D" id="1.50.10.20">
    <property type="match status" value="1"/>
</dbReference>
<organism evidence="12 13">
    <name type="scientific">Dacryopinax primogenitus (strain DJM 731)</name>
    <name type="common">Brown rot fungus</name>
    <dbReference type="NCBI Taxonomy" id="1858805"/>
    <lineage>
        <taxon>Eukaryota</taxon>
        <taxon>Fungi</taxon>
        <taxon>Dikarya</taxon>
        <taxon>Basidiomycota</taxon>
        <taxon>Agaricomycotina</taxon>
        <taxon>Dacrymycetes</taxon>
        <taxon>Dacrymycetales</taxon>
        <taxon>Dacrymycetaceae</taxon>
        <taxon>Dacryopinax</taxon>
    </lineage>
</organism>
<comment type="subunit">
    <text evidence="9">Heterodimer of an alpha and a beta subunit.</text>
</comment>
<keyword evidence="8 9" id="KW-0862">Zinc</keyword>
<keyword evidence="7" id="KW-0677">Repeat</keyword>
<dbReference type="InterPro" id="IPR026872">
    <property type="entry name" value="FTB"/>
</dbReference>
<keyword evidence="5 9" id="KW-0808">Transferase</keyword>
<dbReference type="STRING" id="1858805.M5FU94"/>
<dbReference type="EMBL" id="JH795864">
    <property type="protein sequence ID" value="EJU01281.1"/>
    <property type="molecule type" value="Genomic_DNA"/>
</dbReference>
<dbReference type="OMA" id="WCIYWIL"/>
<name>M5FU94_DACPD</name>
<gene>
    <name evidence="12" type="ORF">DACRYDRAFT_52656</name>
</gene>
<evidence type="ECO:0000256" key="6">
    <source>
        <dbReference type="ARBA" id="ARBA00022723"/>
    </source>
</evidence>
<evidence type="ECO:0000313" key="13">
    <source>
        <dbReference type="Proteomes" id="UP000030653"/>
    </source>
</evidence>
<dbReference type="PANTHER" id="PTHR11774">
    <property type="entry name" value="GERANYLGERANYL TRANSFERASE TYPE BETA SUBUNIT"/>
    <property type="match status" value="1"/>
</dbReference>
<feature type="region of interest" description="Disordered" evidence="10">
    <location>
        <begin position="1"/>
        <end position="31"/>
    </location>
</feature>
<evidence type="ECO:0000256" key="4">
    <source>
        <dbReference type="ARBA" id="ARBA00022602"/>
    </source>
</evidence>
<dbReference type="Proteomes" id="UP000030653">
    <property type="component" value="Unassembled WGS sequence"/>
</dbReference>
<dbReference type="Pfam" id="PF00432">
    <property type="entry name" value="Prenyltrans"/>
    <property type="match status" value="1"/>
</dbReference>
<dbReference type="CDD" id="cd02893">
    <property type="entry name" value="FTase"/>
    <property type="match status" value="1"/>
</dbReference>
<dbReference type="InterPro" id="IPR045089">
    <property type="entry name" value="PGGT1B-like"/>
</dbReference>
<evidence type="ECO:0000256" key="9">
    <source>
        <dbReference type="RuleBase" id="RU365056"/>
    </source>
</evidence>
<comment type="cofactor">
    <cofactor evidence="9">
        <name>Zn(2+)</name>
        <dbReference type="ChEBI" id="CHEBI:29105"/>
    </cofactor>
    <text evidence="9">Binds 1 zinc ion per subunit.</text>
</comment>
<dbReference type="AlphaFoldDB" id="M5FU94"/>
<dbReference type="GeneID" id="63690181"/>
<keyword evidence="4 9" id="KW-0637">Prenyltransferase</keyword>
<evidence type="ECO:0000256" key="5">
    <source>
        <dbReference type="ARBA" id="ARBA00022679"/>
    </source>
</evidence>
<dbReference type="GO" id="GO:0004660">
    <property type="term" value="F:protein farnesyltransferase activity"/>
    <property type="evidence" value="ECO:0007669"/>
    <property type="project" value="UniProtKB-UniRule"/>
</dbReference>
<comment type="catalytic activity">
    <reaction evidence="9">
        <text>L-cysteinyl-[protein] + (2E,6E)-farnesyl diphosphate = S-(2E,6E)-farnesyl-L-cysteinyl-[protein] + diphosphate</text>
        <dbReference type="Rhea" id="RHEA:13345"/>
        <dbReference type="Rhea" id="RHEA-COMP:10131"/>
        <dbReference type="Rhea" id="RHEA-COMP:11535"/>
        <dbReference type="ChEBI" id="CHEBI:29950"/>
        <dbReference type="ChEBI" id="CHEBI:33019"/>
        <dbReference type="ChEBI" id="CHEBI:86019"/>
        <dbReference type="ChEBI" id="CHEBI:175763"/>
    </reaction>
</comment>
<dbReference type="InterPro" id="IPR001330">
    <property type="entry name" value="Prenyltrans"/>
</dbReference>
<evidence type="ECO:0000259" key="11">
    <source>
        <dbReference type="Pfam" id="PF00432"/>
    </source>
</evidence>
<keyword evidence="13" id="KW-1185">Reference proteome</keyword>
<evidence type="ECO:0000256" key="3">
    <source>
        <dbReference type="ARBA" id="ARBA00015798"/>
    </source>
</evidence>
<dbReference type="SUPFAM" id="SSF48239">
    <property type="entry name" value="Terpenoid cyclases/Protein prenyltransferases"/>
    <property type="match status" value="1"/>
</dbReference>
<dbReference type="GO" id="GO:0005965">
    <property type="term" value="C:protein farnesyltransferase complex"/>
    <property type="evidence" value="ECO:0007669"/>
    <property type="project" value="UniProtKB-UniRule"/>
</dbReference>
<evidence type="ECO:0000256" key="1">
    <source>
        <dbReference type="ARBA" id="ARBA00010497"/>
    </source>
</evidence>
<sequence>MSLPSLFSSPRPTPTDALSTPTSQDQSSTESLIIPLLSKPDTLHRREHMMWLLRLLFRGFPDSYSSQDASQPWLIYWVLQSLIQLGGVMDPESAKKGVQTIMRFWSPSGGFAGGPYQNAHVLPTYAAVCALAIVGGRPGEGGGWDQIDRYCRAKLYDFFLSLKQSDGSFIVCENGEVDMRGCYCLLCVATMLDILTLELVEGLAEYIANCQTYEGGFSSACYYLSSARGRLGEAHGGYTYCALASLFLLRPLVPHVFHLIDLPRLVRWATGMQGLPVEGAGFRGRTNKLVDGCYSWWVGGMEPLLRELVREKAGGEGEWEDWDDAVFQKEGIQHYTLAIAQLAQGGLRDKPSKPPDAYHTACNLAGLATAQHRVARSPQVRQQMLGKWAVARNPQVEDREGRREAYLASCEWAEDEGADVYLGGEDNRVNAVHPLYNLTITSVRKMMGHFYAQEPVKSSVDQDD</sequence>
<dbReference type="GO" id="GO:0097354">
    <property type="term" value="P:prenylation"/>
    <property type="evidence" value="ECO:0007669"/>
    <property type="project" value="UniProtKB-UniRule"/>
</dbReference>
<keyword evidence="6 9" id="KW-0479">Metal-binding</keyword>
<reference evidence="12 13" key="1">
    <citation type="journal article" date="2012" name="Science">
        <title>The Paleozoic origin of enzymatic lignin decomposition reconstructed from 31 fungal genomes.</title>
        <authorList>
            <person name="Floudas D."/>
            <person name="Binder M."/>
            <person name="Riley R."/>
            <person name="Barry K."/>
            <person name="Blanchette R.A."/>
            <person name="Henrissat B."/>
            <person name="Martinez A.T."/>
            <person name="Otillar R."/>
            <person name="Spatafora J.W."/>
            <person name="Yadav J.S."/>
            <person name="Aerts A."/>
            <person name="Benoit I."/>
            <person name="Boyd A."/>
            <person name="Carlson A."/>
            <person name="Copeland A."/>
            <person name="Coutinho P.M."/>
            <person name="de Vries R.P."/>
            <person name="Ferreira P."/>
            <person name="Findley K."/>
            <person name="Foster B."/>
            <person name="Gaskell J."/>
            <person name="Glotzer D."/>
            <person name="Gorecki P."/>
            <person name="Heitman J."/>
            <person name="Hesse C."/>
            <person name="Hori C."/>
            <person name="Igarashi K."/>
            <person name="Jurgens J.A."/>
            <person name="Kallen N."/>
            <person name="Kersten P."/>
            <person name="Kohler A."/>
            <person name="Kuees U."/>
            <person name="Kumar T.K.A."/>
            <person name="Kuo A."/>
            <person name="LaButti K."/>
            <person name="Larrondo L.F."/>
            <person name="Lindquist E."/>
            <person name="Ling A."/>
            <person name="Lombard V."/>
            <person name="Lucas S."/>
            <person name="Lundell T."/>
            <person name="Martin R."/>
            <person name="McLaughlin D.J."/>
            <person name="Morgenstern I."/>
            <person name="Morin E."/>
            <person name="Murat C."/>
            <person name="Nagy L.G."/>
            <person name="Nolan M."/>
            <person name="Ohm R.A."/>
            <person name="Patyshakuliyeva A."/>
            <person name="Rokas A."/>
            <person name="Ruiz-Duenas F.J."/>
            <person name="Sabat G."/>
            <person name="Salamov A."/>
            <person name="Samejima M."/>
            <person name="Schmutz J."/>
            <person name="Slot J.C."/>
            <person name="St John F."/>
            <person name="Stenlid J."/>
            <person name="Sun H."/>
            <person name="Sun S."/>
            <person name="Syed K."/>
            <person name="Tsang A."/>
            <person name="Wiebenga A."/>
            <person name="Young D."/>
            <person name="Pisabarro A."/>
            <person name="Eastwood D.C."/>
            <person name="Martin F."/>
            <person name="Cullen D."/>
            <person name="Grigoriev I.V."/>
            <person name="Hibbett D.S."/>
        </authorList>
    </citation>
    <scope>NUCLEOTIDE SEQUENCE [LARGE SCALE GENOMIC DNA]</scope>
    <source>
        <strain evidence="12 13">DJM-731 SS1</strain>
    </source>
</reference>